<protein>
    <submittedName>
        <fullName evidence="1">Uncharacterized protein</fullName>
    </submittedName>
</protein>
<sequence>MGLEILPDSALVSDSHFGFAKTCQVDEHCDPFPSSLNSTDRCLSIRTSTSLRNSGKESGLQTNPESVKKLISILPVEPAPWKQLGGNSQKPDLKHLKTLGGATNSFPSDNTQIEKRLKDIELSQSGKDLIALKQIIEAIRPKGLLDNRRKKQDSSFAIQKGYEPRYRSQQFSSGLVNKQKPHSDHVNSSTNKGGNSLSSFESQIVIMKPAKLVEKSDILASSVTPVDNFSSLPKLHGDYGDRRKNTVCYRSSKKQIQNNGNAVSSSDNIKTSTRSLKFTSPSSPKLPKENTIKPVKSSGSVSPRLQQKKLELDKRYRPPITPDSSKSRRPPNNQLQGLGSPDGKNRPKCANLLRIDDQSSDIRSETWKLSYQQDGCCMRSYGNVVMDSVIDTDIPNLERSAESNGSQSPSIKNVKYSASCLVKKKFGQELSEDGGLAEFASVSSEYSSPVSVLDDTMYKDDALSPAKWMPDVLKGDGTMNPNYNSSRRQLDSAENLLTYNMGYIHNSLINRQKLESIEHLVKKLRQLNSTHDEAQTDYIASLCETTNPDHRYISEILLASGFLLRDLNSTLTNFQLHPFGHPINPELFLVLEQTKSSTLQKEECSIKKLEKEKFHRKLIFDAVNEILEGKLASMVHSLEPWLRPEKLARKSLNAQKILRDLCSEMEQLQAKKSGCGLEENEDESLKSILWEALVHPAENWTDFRCEISRTVLDVE</sequence>
<organism evidence="1 2">
    <name type="scientific">Vaccinium darrowii</name>
    <dbReference type="NCBI Taxonomy" id="229202"/>
    <lineage>
        <taxon>Eukaryota</taxon>
        <taxon>Viridiplantae</taxon>
        <taxon>Streptophyta</taxon>
        <taxon>Embryophyta</taxon>
        <taxon>Tracheophyta</taxon>
        <taxon>Spermatophyta</taxon>
        <taxon>Magnoliopsida</taxon>
        <taxon>eudicotyledons</taxon>
        <taxon>Gunneridae</taxon>
        <taxon>Pentapetalae</taxon>
        <taxon>asterids</taxon>
        <taxon>Ericales</taxon>
        <taxon>Ericaceae</taxon>
        <taxon>Vaccinioideae</taxon>
        <taxon>Vaccinieae</taxon>
        <taxon>Vaccinium</taxon>
    </lineage>
</organism>
<accession>A0ACB7YGP9</accession>
<keyword evidence="2" id="KW-1185">Reference proteome</keyword>
<gene>
    <name evidence="1" type="ORF">Vadar_028022</name>
</gene>
<evidence type="ECO:0000313" key="2">
    <source>
        <dbReference type="Proteomes" id="UP000828048"/>
    </source>
</evidence>
<evidence type="ECO:0000313" key="1">
    <source>
        <dbReference type="EMBL" id="KAH7852693.1"/>
    </source>
</evidence>
<comment type="caution">
    <text evidence="1">The sequence shown here is derived from an EMBL/GenBank/DDBJ whole genome shotgun (WGS) entry which is preliminary data.</text>
</comment>
<dbReference type="EMBL" id="CM037158">
    <property type="protein sequence ID" value="KAH7852693.1"/>
    <property type="molecule type" value="Genomic_DNA"/>
</dbReference>
<reference evidence="1 2" key="1">
    <citation type="journal article" date="2021" name="Hortic Res">
        <title>High-quality reference genome and annotation aids understanding of berry development for evergreen blueberry (Vaccinium darrowii).</title>
        <authorList>
            <person name="Yu J."/>
            <person name="Hulse-Kemp A.M."/>
            <person name="Babiker E."/>
            <person name="Staton M."/>
        </authorList>
    </citation>
    <scope>NUCLEOTIDE SEQUENCE [LARGE SCALE GENOMIC DNA]</scope>
    <source>
        <strain evidence="2">cv. NJ 8807/NJ 8810</strain>
        <tissue evidence="1">Young leaf</tissue>
    </source>
</reference>
<dbReference type="Proteomes" id="UP000828048">
    <property type="component" value="Chromosome 8"/>
</dbReference>
<proteinExistence type="predicted"/>
<name>A0ACB7YGP9_9ERIC</name>